<feature type="transmembrane region" description="Helical" evidence="7">
    <location>
        <begin position="54"/>
        <end position="70"/>
    </location>
</feature>
<evidence type="ECO:0000256" key="1">
    <source>
        <dbReference type="ARBA" id="ARBA00004141"/>
    </source>
</evidence>
<keyword evidence="9" id="KW-1185">Reference proteome</keyword>
<comment type="subcellular location">
    <subcellularLocation>
        <location evidence="1">Membrane</location>
        <topology evidence="1">Multi-pass membrane protein</topology>
    </subcellularLocation>
</comment>
<feature type="transmembrane region" description="Helical" evidence="7">
    <location>
        <begin position="113"/>
        <end position="135"/>
    </location>
</feature>
<dbReference type="SUPFAM" id="SSF103473">
    <property type="entry name" value="MFS general substrate transporter"/>
    <property type="match status" value="1"/>
</dbReference>
<feature type="transmembrane region" description="Helical" evidence="7">
    <location>
        <begin position="291"/>
        <end position="313"/>
    </location>
</feature>
<feature type="transmembrane region" description="Helical" evidence="7">
    <location>
        <begin position="12"/>
        <end position="34"/>
    </location>
</feature>
<keyword evidence="5 7" id="KW-0472">Membrane</keyword>
<evidence type="ECO:0000256" key="3">
    <source>
        <dbReference type="ARBA" id="ARBA00022692"/>
    </source>
</evidence>
<organism evidence="8 9">
    <name type="scientific">Dorcoceras hygrometricum</name>
    <dbReference type="NCBI Taxonomy" id="472368"/>
    <lineage>
        <taxon>Eukaryota</taxon>
        <taxon>Viridiplantae</taxon>
        <taxon>Streptophyta</taxon>
        <taxon>Embryophyta</taxon>
        <taxon>Tracheophyta</taxon>
        <taxon>Spermatophyta</taxon>
        <taxon>Magnoliopsida</taxon>
        <taxon>eudicotyledons</taxon>
        <taxon>Gunneridae</taxon>
        <taxon>Pentapetalae</taxon>
        <taxon>asterids</taxon>
        <taxon>lamiids</taxon>
        <taxon>Lamiales</taxon>
        <taxon>Gesneriaceae</taxon>
        <taxon>Didymocarpoideae</taxon>
        <taxon>Trichosporeae</taxon>
        <taxon>Loxocarpinae</taxon>
        <taxon>Dorcoceras</taxon>
    </lineage>
</organism>
<evidence type="ECO:0000256" key="4">
    <source>
        <dbReference type="ARBA" id="ARBA00022989"/>
    </source>
</evidence>
<name>A0A2Z7AU26_9LAMI</name>
<sequence length="321" mass="34828">MSQADNVSAGNRVSAFGLLSGVMFSAYVGGTLAARLLSTIWIFQVFPWSVQKPVAAAAAVASAIYMTVFLKDTKLPSDALEQPILKETESNEDSIKESEKMDFSKKIPSPKDIFCLLKSSFTFSLAAFVAFFNSLAEGGLRTCLLAHFHFGKDQFAELLLIAYIGAALSNMIFMPIFGPAIGEETLLSVATFAGFLNMFVDSIAWASWVCSLNLTAPMSTWVPYVAALMGLFLFLTSPNIRSIVSKQVGPNQQGLAQGCILGITSFANVITPLIYSPLSALFLSEKPPFDYQGFCILCVGLAWLAGFFLSILIKVYPSYKK</sequence>
<keyword evidence="4 7" id="KW-1133">Transmembrane helix</keyword>
<dbReference type="Proteomes" id="UP000250235">
    <property type="component" value="Unassembled WGS sequence"/>
</dbReference>
<evidence type="ECO:0000256" key="7">
    <source>
        <dbReference type="SAM" id="Phobius"/>
    </source>
</evidence>
<evidence type="ECO:0000313" key="8">
    <source>
        <dbReference type="EMBL" id="KZV24886.1"/>
    </source>
</evidence>
<feature type="transmembrane region" description="Helical" evidence="7">
    <location>
        <begin position="185"/>
        <end position="208"/>
    </location>
</feature>
<accession>A0A2Z7AU26</accession>
<feature type="transmembrane region" description="Helical" evidence="7">
    <location>
        <begin position="214"/>
        <end position="235"/>
    </location>
</feature>
<protein>
    <submittedName>
        <fullName evidence="8">Hippocampus abundant transcript-like protein 1</fullName>
    </submittedName>
</protein>
<dbReference type="OrthoDB" id="419616at2759"/>
<gene>
    <name evidence="8" type="ORF">F511_27976</name>
</gene>
<evidence type="ECO:0000313" key="9">
    <source>
        <dbReference type="Proteomes" id="UP000250235"/>
    </source>
</evidence>
<feature type="transmembrane region" description="Helical" evidence="7">
    <location>
        <begin position="155"/>
        <end position="173"/>
    </location>
</feature>
<comment type="similarity">
    <text evidence="6">Belongs to the major facilitator superfamily. Phosphate:H(+) symporter (TC 2.A.1.9) family.</text>
</comment>
<proteinExistence type="inferred from homology"/>
<dbReference type="InterPro" id="IPR036259">
    <property type="entry name" value="MFS_trans_sf"/>
</dbReference>
<keyword evidence="2" id="KW-0813">Transport</keyword>
<keyword evidence="3 7" id="KW-0812">Transmembrane</keyword>
<evidence type="ECO:0000256" key="6">
    <source>
        <dbReference type="ARBA" id="ARBA00044504"/>
    </source>
</evidence>
<dbReference type="PANTHER" id="PTHR23504">
    <property type="entry name" value="MAJOR FACILITATOR SUPERFAMILY DOMAIN-CONTAINING PROTEIN 10"/>
    <property type="match status" value="1"/>
</dbReference>
<feature type="transmembrane region" description="Helical" evidence="7">
    <location>
        <begin position="255"/>
        <end position="275"/>
    </location>
</feature>
<evidence type="ECO:0000256" key="5">
    <source>
        <dbReference type="ARBA" id="ARBA00023136"/>
    </source>
</evidence>
<dbReference type="GO" id="GO:0016020">
    <property type="term" value="C:membrane"/>
    <property type="evidence" value="ECO:0007669"/>
    <property type="project" value="UniProtKB-SubCell"/>
</dbReference>
<dbReference type="EMBL" id="KV012497">
    <property type="protein sequence ID" value="KZV24886.1"/>
    <property type="molecule type" value="Genomic_DNA"/>
</dbReference>
<reference evidence="8 9" key="1">
    <citation type="journal article" date="2015" name="Proc. Natl. Acad. Sci. U.S.A.">
        <title>The resurrection genome of Boea hygrometrica: A blueprint for survival of dehydration.</title>
        <authorList>
            <person name="Xiao L."/>
            <person name="Yang G."/>
            <person name="Zhang L."/>
            <person name="Yang X."/>
            <person name="Zhao S."/>
            <person name="Ji Z."/>
            <person name="Zhou Q."/>
            <person name="Hu M."/>
            <person name="Wang Y."/>
            <person name="Chen M."/>
            <person name="Xu Y."/>
            <person name="Jin H."/>
            <person name="Xiao X."/>
            <person name="Hu G."/>
            <person name="Bao F."/>
            <person name="Hu Y."/>
            <person name="Wan P."/>
            <person name="Li L."/>
            <person name="Deng X."/>
            <person name="Kuang T."/>
            <person name="Xiang C."/>
            <person name="Zhu J.K."/>
            <person name="Oliver M.J."/>
            <person name="He Y."/>
        </authorList>
    </citation>
    <scope>NUCLEOTIDE SEQUENCE [LARGE SCALE GENOMIC DNA]</scope>
    <source>
        <strain evidence="9">cv. XS01</strain>
    </source>
</reference>
<dbReference type="Gene3D" id="1.20.1250.20">
    <property type="entry name" value="MFS general substrate transporter like domains"/>
    <property type="match status" value="1"/>
</dbReference>
<dbReference type="PANTHER" id="PTHR23504:SF95">
    <property type="entry name" value="MAJOR FACILITATOR SUPERFAMILY PROTEIN"/>
    <property type="match status" value="1"/>
</dbReference>
<dbReference type="AlphaFoldDB" id="A0A2Z7AU26"/>
<evidence type="ECO:0000256" key="2">
    <source>
        <dbReference type="ARBA" id="ARBA00022448"/>
    </source>
</evidence>